<feature type="compositionally biased region" description="Polar residues" evidence="1">
    <location>
        <begin position="63"/>
        <end position="75"/>
    </location>
</feature>
<name>A0A7J6YHU0_TRYCR</name>
<feature type="compositionally biased region" description="Low complexity" evidence="1">
    <location>
        <begin position="478"/>
        <end position="489"/>
    </location>
</feature>
<dbReference type="VEuPathDB" id="TriTrypDB:BCY84_12602"/>
<evidence type="ECO:0000313" key="2">
    <source>
        <dbReference type="EMBL" id="KAF5225966.1"/>
    </source>
</evidence>
<feature type="compositionally biased region" description="Low complexity" evidence="1">
    <location>
        <begin position="457"/>
        <end position="470"/>
    </location>
</feature>
<proteinExistence type="predicted"/>
<feature type="region of interest" description="Disordered" evidence="1">
    <location>
        <begin position="456"/>
        <end position="489"/>
    </location>
</feature>
<evidence type="ECO:0000256" key="1">
    <source>
        <dbReference type="SAM" id="MobiDB-lite"/>
    </source>
</evidence>
<protein>
    <submittedName>
        <fullName evidence="2">Uncharacterized protein</fullName>
    </submittedName>
</protein>
<dbReference type="VEuPathDB" id="TriTrypDB:ECC02_000895"/>
<dbReference type="AlphaFoldDB" id="A0A7J6YHU0"/>
<dbReference type="Proteomes" id="UP000583944">
    <property type="component" value="Unassembled WGS sequence"/>
</dbReference>
<organism evidence="2 3">
    <name type="scientific">Trypanosoma cruzi</name>
    <dbReference type="NCBI Taxonomy" id="5693"/>
    <lineage>
        <taxon>Eukaryota</taxon>
        <taxon>Discoba</taxon>
        <taxon>Euglenozoa</taxon>
        <taxon>Kinetoplastea</taxon>
        <taxon>Metakinetoplastina</taxon>
        <taxon>Trypanosomatida</taxon>
        <taxon>Trypanosomatidae</taxon>
        <taxon>Trypanosoma</taxon>
        <taxon>Schizotrypanum</taxon>
    </lineage>
</organism>
<feature type="region of interest" description="Disordered" evidence="1">
    <location>
        <begin position="253"/>
        <end position="296"/>
    </location>
</feature>
<feature type="compositionally biased region" description="Low complexity" evidence="1">
    <location>
        <begin position="253"/>
        <end position="285"/>
    </location>
</feature>
<feature type="compositionally biased region" description="Low complexity" evidence="1">
    <location>
        <begin position="330"/>
        <end position="347"/>
    </location>
</feature>
<feature type="region of interest" description="Disordered" evidence="1">
    <location>
        <begin position="392"/>
        <end position="434"/>
    </location>
</feature>
<feature type="compositionally biased region" description="Low complexity" evidence="1">
    <location>
        <begin position="118"/>
        <end position="132"/>
    </location>
</feature>
<feature type="region of interest" description="Disordered" evidence="1">
    <location>
        <begin position="313"/>
        <end position="351"/>
    </location>
</feature>
<evidence type="ECO:0000313" key="3">
    <source>
        <dbReference type="Proteomes" id="UP000583944"/>
    </source>
</evidence>
<dbReference type="EMBL" id="JABDHM010000004">
    <property type="protein sequence ID" value="KAF5225966.1"/>
    <property type="molecule type" value="Genomic_DNA"/>
</dbReference>
<gene>
    <name evidence="2" type="ORF">ECC02_000895</name>
</gene>
<accession>A0A7J6YHU0</accession>
<sequence length="597" mass="66268">MCDFDYEKLFSLRQDDDLELLRITEDLQRQMMVIDDDDDEDMNKKSLAAANSPILGSAVGNATGDNNKSSATELRSGQGAKGLSNATITPPRNPPRTSRLMEPIEGQSFSSSHSRGHPQLTSSGPQTPTQTSNENSNPRLPVLTVAPAPPSELSGLKMAPALVQDAVPKPLPPYSHQEECPPPYGWVGGVPAKQPPGVTSMPQNHQTVPAQNLRPGPTAHSIPQLPYATYGSNAQILPPNGFPAGLQSRPMVLQPQSQLQSQPQPQQQMQPQMQPQLQPQTQTQPQPQPQPQPQLQLQTQPVANGAMVQPLNVNQQPPVLPQSLSHSLESSVQQDQHQSQSQTQHVTGTLPPGYAQVLVPVRTADGTTGYQLMMLSTQHISQGAGSFSPTLVQAQTEQQQLQQQPRPHPQPQPQPQQSQQSQQSQQQQQQQQHQQQQQQQQQQQLQAMLQYMWQPPSQAQSQHQYVSQQPQPQPQPQPQQQQQQQQPGSIPQQFLTPQYANIASAPQRYALVSANGQQQYLMALTLNPLQQVHQQQQHQQQQHLQQQAQQQQLQQQSHQFQQQLHSARPVYLTSQQPQQVFTTSMISSGMPPGYRFN</sequence>
<comment type="caution">
    <text evidence="2">The sequence shown here is derived from an EMBL/GenBank/DDBJ whole genome shotgun (WGS) entry which is preliminary data.</text>
</comment>
<feature type="compositionally biased region" description="Polar residues" evidence="1">
    <location>
        <begin position="313"/>
        <end position="329"/>
    </location>
</feature>
<feature type="region of interest" description="Disordered" evidence="1">
    <location>
        <begin position="185"/>
        <end position="225"/>
    </location>
</feature>
<feature type="compositionally biased region" description="Low complexity" evidence="1">
    <location>
        <begin position="415"/>
        <end position="434"/>
    </location>
</feature>
<feature type="region of interest" description="Disordered" evidence="1">
    <location>
        <begin position="36"/>
        <end position="151"/>
    </location>
</feature>
<feature type="compositionally biased region" description="Polar residues" evidence="1">
    <location>
        <begin position="200"/>
        <end position="210"/>
    </location>
</feature>
<reference evidence="2 3" key="1">
    <citation type="journal article" date="2019" name="Genome Biol. Evol.">
        <title>Nanopore Sequencing Significantly Improves Genome Assembly of the Protozoan Parasite Trypanosoma cruzi.</title>
        <authorList>
            <person name="Diaz-Viraque F."/>
            <person name="Pita S."/>
            <person name="Greif G."/>
            <person name="de Souza R.C.M."/>
            <person name="Iraola G."/>
            <person name="Robello C."/>
        </authorList>
    </citation>
    <scope>NUCLEOTIDE SEQUENCE [LARGE SCALE GENOMIC DNA]</scope>
    <source>
        <strain evidence="2 3">Berenice</strain>
    </source>
</reference>